<keyword evidence="2" id="KW-1185">Reference proteome</keyword>
<dbReference type="SUPFAM" id="SSF140453">
    <property type="entry name" value="EsxAB dimer-like"/>
    <property type="match status" value="1"/>
</dbReference>
<protein>
    <recommendedName>
        <fullName evidence="3">WXG100 family type VII secretion target</fullName>
    </recommendedName>
</protein>
<organism evidence="1 2">
    <name type="scientific">Actinomadura fibrosa</name>
    <dbReference type="NCBI Taxonomy" id="111802"/>
    <lineage>
        <taxon>Bacteria</taxon>
        <taxon>Bacillati</taxon>
        <taxon>Actinomycetota</taxon>
        <taxon>Actinomycetes</taxon>
        <taxon>Streptosporangiales</taxon>
        <taxon>Thermomonosporaceae</taxon>
        <taxon>Actinomadura</taxon>
    </lineage>
</organism>
<evidence type="ECO:0000313" key="1">
    <source>
        <dbReference type="EMBL" id="MFD0686800.1"/>
    </source>
</evidence>
<comment type="caution">
    <text evidence="1">The sequence shown here is derived from an EMBL/GenBank/DDBJ whole genome shotgun (WGS) entry which is preliminary data.</text>
</comment>
<dbReference type="RefSeq" id="WP_131761560.1">
    <property type="nucleotide sequence ID" value="NZ_CAACUY010000174.1"/>
</dbReference>
<reference evidence="2" key="1">
    <citation type="journal article" date="2019" name="Int. J. Syst. Evol. Microbiol.">
        <title>The Global Catalogue of Microorganisms (GCM) 10K type strain sequencing project: providing services to taxonomists for standard genome sequencing and annotation.</title>
        <authorList>
            <consortium name="The Broad Institute Genomics Platform"/>
            <consortium name="The Broad Institute Genome Sequencing Center for Infectious Disease"/>
            <person name="Wu L."/>
            <person name="Ma J."/>
        </authorList>
    </citation>
    <scope>NUCLEOTIDE SEQUENCE [LARGE SCALE GENOMIC DNA]</scope>
    <source>
        <strain evidence="2">JCM 9371</strain>
    </source>
</reference>
<dbReference type="EMBL" id="JBHTGP010000011">
    <property type="protein sequence ID" value="MFD0686800.1"/>
    <property type="molecule type" value="Genomic_DNA"/>
</dbReference>
<evidence type="ECO:0008006" key="3">
    <source>
        <dbReference type="Google" id="ProtNLM"/>
    </source>
</evidence>
<gene>
    <name evidence="1" type="ORF">ACFQZM_20040</name>
</gene>
<name>A0ABW2XM05_9ACTN</name>
<sequence length="111" mass="11666">MGRWDQGQETLITLAKNTGNRGEELAALVKALIAAAEPLSGKFNGAGKAAFDNFKAHSDQIIADLKGGLDRVNTGQVGMEKAFSTGDTEMADEAGRMMSAANFDGAKFRTA</sequence>
<proteinExistence type="predicted"/>
<accession>A0ABW2XM05</accession>
<dbReference type="InterPro" id="IPR036689">
    <property type="entry name" value="ESAT-6-like_sf"/>
</dbReference>
<dbReference type="Proteomes" id="UP001597063">
    <property type="component" value="Unassembled WGS sequence"/>
</dbReference>
<evidence type="ECO:0000313" key="2">
    <source>
        <dbReference type="Proteomes" id="UP001597063"/>
    </source>
</evidence>